<dbReference type="Gene3D" id="1.10.10.10">
    <property type="entry name" value="Winged helix-like DNA-binding domain superfamily/Winged helix DNA-binding domain"/>
    <property type="match status" value="1"/>
</dbReference>
<reference evidence="2 3" key="2">
    <citation type="journal article" date="2012" name="Stand. Genomic Sci.">
        <title>Complete genome sequence of the sulfate-reducing firmicute Desulfotomaculum ruminis type strain (DL(T)).</title>
        <authorList>
            <person name="Spring S."/>
            <person name="Visser M."/>
            <person name="Lu M."/>
            <person name="Copeland A."/>
            <person name="Lapidus A."/>
            <person name="Lucas S."/>
            <person name="Cheng J.F."/>
            <person name="Han C."/>
            <person name="Tapia R."/>
            <person name="Goodwin L.A."/>
            <person name="Pitluck S."/>
            <person name="Ivanova N."/>
            <person name="Land M."/>
            <person name="Hauser L."/>
            <person name="Larimer F."/>
            <person name="Rohde M."/>
            <person name="Goker M."/>
            <person name="Detter J.C."/>
            <person name="Kyrpides N.C."/>
            <person name="Woyke T."/>
            <person name="Schaap P.J."/>
            <person name="Plugge C.M."/>
            <person name="Muyzer G."/>
            <person name="Kuever J."/>
            <person name="Pereira I.A."/>
            <person name="Parshina S.N."/>
            <person name="Bernier-Latmani R."/>
            <person name="Stams A.J."/>
            <person name="Klenk H.P."/>
        </authorList>
    </citation>
    <scope>NUCLEOTIDE SEQUENCE [LARGE SCALE GENOMIC DNA]</scope>
    <source>
        <strain evidence="3">ATCC 23193 / DSM 2154 / NCIB 8452 / DL</strain>
    </source>
</reference>
<dbReference type="Pfam" id="PF03551">
    <property type="entry name" value="PadR"/>
    <property type="match status" value="1"/>
</dbReference>
<dbReference type="AlphaFoldDB" id="F6DVB7"/>
<dbReference type="OrthoDB" id="9808017at2"/>
<protein>
    <submittedName>
        <fullName evidence="2">Transcriptional regulator PadR family protein</fullName>
    </submittedName>
</protein>
<evidence type="ECO:0000313" key="2">
    <source>
        <dbReference type="EMBL" id="AEG60270.1"/>
    </source>
</evidence>
<dbReference type="STRING" id="696281.Desru_2014"/>
<feature type="domain" description="Transcription regulator PadR N-terminal" evidence="1">
    <location>
        <begin position="50"/>
        <end position="118"/>
    </location>
</feature>
<dbReference type="RefSeq" id="WP_013842032.1">
    <property type="nucleotide sequence ID" value="NC_015589.1"/>
</dbReference>
<dbReference type="InterPro" id="IPR036388">
    <property type="entry name" value="WH-like_DNA-bd_sf"/>
</dbReference>
<dbReference type="EMBL" id="CP002780">
    <property type="protein sequence ID" value="AEG60270.1"/>
    <property type="molecule type" value="Genomic_DNA"/>
</dbReference>
<name>F6DVB7_DESRL</name>
<dbReference type="InterPro" id="IPR036390">
    <property type="entry name" value="WH_DNA-bd_sf"/>
</dbReference>
<dbReference type="KEGG" id="dru:Desru_2014"/>
<evidence type="ECO:0000313" key="3">
    <source>
        <dbReference type="Proteomes" id="UP000009234"/>
    </source>
</evidence>
<proteinExistence type="predicted"/>
<dbReference type="HOGENOM" id="CLU_063440_7_0_9"/>
<sequence>MEHRLNGLKENLNNNVFKNFVFSEDRRKAVNETIKTKKEKLNRDGIILLLLHTLHGRFMTGFEILNVLQEKGDCTFKEQECGLYTFLHRLENKGILCSEWKKINNKNCKYYSLTSKGRWIVSLANKKEKIALISRVRFEGGPA</sequence>
<dbReference type="SUPFAM" id="SSF46785">
    <property type="entry name" value="Winged helix' DNA-binding domain"/>
    <property type="match status" value="1"/>
</dbReference>
<dbReference type="Proteomes" id="UP000009234">
    <property type="component" value="Chromosome"/>
</dbReference>
<dbReference type="InterPro" id="IPR005149">
    <property type="entry name" value="Tscrpt_reg_PadR_N"/>
</dbReference>
<keyword evidence="3" id="KW-1185">Reference proteome</keyword>
<reference evidence="3" key="1">
    <citation type="submission" date="2011-05" db="EMBL/GenBank/DDBJ databases">
        <title>Complete sequence of Desulfotomaculum ruminis DSM 2154.</title>
        <authorList>
            <person name="Lucas S."/>
            <person name="Copeland A."/>
            <person name="Lapidus A."/>
            <person name="Cheng J.-F."/>
            <person name="Goodwin L."/>
            <person name="Pitluck S."/>
            <person name="Lu M."/>
            <person name="Detter J.C."/>
            <person name="Han C."/>
            <person name="Tapia R."/>
            <person name="Land M."/>
            <person name="Hauser L."/>
            <person name="Kyrpides N."/>
            <person name="Ivanova N."/>
            <person name="Mikhailova N."/>
            <person name="Pagani I."/>
            <person name="Stams A.J.M."/>
            <person name="Plugge C.M."/>
            <person name="Muyzer G."/>
            <person name="Kuever J."/>
            <person name="Parshina S.N."/>
            <person name="Ivanova A.E."/>
            <person name="Nazina T.N."/>
            <person name="Brambilla E."/>
            <person name="Spring S."/>
            <person name="Klenk H.-P."/>
            <person name="Woyke T."/>
        </authorList>
    </citation>
    <scope>NUCLEOTIDE SEQUENCE [LARGE SCALE GENOMIC DNA]</scope>
    <source>
        <strain evidence="3">ATCC 23193 / DSM 2154 / NCIB 8452 / DL</strain>
    </source>
</reference>
<dbReference type="eggNOG" id="COG1695">
    <property type="taxonomic scope" value="Bacteria"/>
</dbReference>
<evidence type="ECO:0000259" key="1">
    <source>
        <dbReference type="Pfam" id="PF03551"/>
    </source>
</evidence>
<organism evidence="2 3">
    <name type="scientific">Desulforamulus ruminis (strain ATCC 23193 / DSM 2154 / NCIMB 8452 / DL)</name>
    <name type="common">Desulfotomaculum ruminis</name>
    <dbReference type="NCBI Taxonomy" id="696281"/>
    <lineage>
        <taxon>Bacteria</taxon>
        <taxon>Bacillati</taxon>
        <taxon>Bacillota</taxon>
        <taxon>Clostridia</taxon>
        <taxon>Eubacteriales</taxon>
        <taxon>Peptococcaceae</taxon>
        <taxon>Desulforamulus</taxon>
    </lineage>
</organism>
<accession>F6DVB7</accession>
<gene>
    <name evidence="2" type="ordered locus">Desru_2014</name>
</gene>